<dbReference type="OrthoDB" id="360494at2"/>
<dbReference type="InParanoid" id="F5Y8K4"/>
<keyword evidence="1" id="KW-0732">Signal</keyword>
<feature type="chain" id="PRO_5003329441" evidence="1">
    <location>
        <begin position="21"/>
        <end position="150"/>
    </location>
</feature>
<dbReference type="AlphaFoldDB" id="F5Y8K4"/>
<feature type="signal peptide" evidence="1">
    <location>
        <begin position="1"/>
        <end position="20"/>
    </location>
</feature>
<reference evidence="3" key="1">
    <citation type="submission" date="2009-12" db="EMBL/GenBank/DDBJ databases">
        <title>Complete sequence of Treponema azotonutricium strain ZAS-9.</title>
        <authorList>
            <person name="Tetu S.G."/>
            <person name="Matson E."/>
            <person name="Ren Q."/>
            <person name="Seshadri R."/>
            <person name="Elbourne L."/>
            <person name="Hassan K.A."/>
            <person name="Durkin A."/>
            <person name="Radune D."/>
            <person name="Mohamoud Y."/>
            <person name="Shay R."/>
            <person name="Jin S."/>
            <person name="Zhang X."/>
            <person name="Lucey K."/>
            <person name="Ballor N.R."/>
            <person name="Ottesen E."/>
            <person name="Rosenthal R."/>
            <person name="Allen A."/>
            <person name="Leadbetter J.R."/>
            <person name="Paulsen I.T."/>
        </authorList>
    </citation>
    <scope>NUCLEOTIDE SEQUENCE [LARGE SCALE GENOMIC DNA]</scope>
    <source>
        <strain evidence="3">ATCC BAA-888 / DSM 13862 / ZAS-9</strain>
    </source>
</reference>
<evidence type="ECO:0000313" key="2">
    <source>
        <dbReference type="EMBL" id="AEF82032.1"/>
    </source>
</evidence>
<proteinExistence type="predicted"/>
<dbReference type="HOGENOM" id="CLU_142314_0_0_12"/>
<name>F5Y8K4_LEAAZ</name>
<sequence>MKKFAFLLACAVFLAAGIFAQTAEQLEGLLDTAEVTYMSATLFVLQGAGIVGESAHADAAFAEARSRSFLPRNIAENTPVTLGGLSFLMMRAFDIKGGMWYRLFPGPRYANRFLVYHKLIQGSTDPSQKVSGEQLLRILGRVLNYTGADA</sequence>
<dbReference type="eggNOG" id="ENOG502ZRPF">
    <property type="taxonomic scope" value="Bacteria"/>
</dbReference>
<gene>
    <name evidence="2" type="ordered locus">TREAZ_3312</name>
</gene>
<reference evidence="2 3" key="2">
    <citation type="journal article" date="2011" name="ISME J.">
        <title>RNA-seq reveals cooperative metabolic interactions between two termite-gut spirochete species in co-culture.</title>
        <authorList>
            <person name="Rosenthal A.Z."/>
            <person name="Matson E.G."/>
            <person name="Eldar A."/>
            <person name="Leadbetter J.R."/>
        </authorList>
    </citation>
    <scope>NUCLEOTIDE SEQUENCE [LARGE SCALE GENOMIC DNA]</scope>
    <source>
        <strain evidence="3">ATCC BAA-888 / DSM 13862 / ZAS-9</strain>
    </source>
</reference>
<dbReference type="STRING" id="545695.TREAZ_3312"/>
<organism evidence="2 3">
    <name type="scientific">Leadbettera azotonutricia (strain ATCC BAA-888 / DSM 13862 / ZAS-9)</name>
    <name type="common">Treponema azotonutricium</name>
    <dbReference type="NCBI Taxonomy" id="545695"/>
    <lineage>
        <taxon>Bacteria</taxon>
        <taxon>Pseudomonadati</taxon>
        <taxon>Spirochaetota</taxon>
        <taxon>Spirochaetia</taxon>
        <taxon>Spirochaetales</taxon>
        <taxon>Breznakiellaceae</taxon>
        <taxon>Leadbettera</taxon>
    </lineage>
</organism>
<accession>F5Y8K4</accession>
<dbReference type="Proteomes" id="UP000009222">
    <property type="component" value="Chromosome"/>
</dbReference>
<dbReference type="EMBL" id="CP001841">
    <property type="protein sequence ID" value="AEF82032.1"/>
    <property type="molecule type" value="Genomic_DNA"/>
</dbReference>
<evidence type="ECO:0000256" key="1">
    <source>
        <dbReference type="SAM" id="SignalP"/>
    </source>
</evidence>
<dbReference type="KEGG" id="taz:TREAZ_3312"/>
<protein>
    <submittedName>
        <fullName evidence="2">Uncharacterized protein</fullName>
    </submittedName>
</protein>
<keyword evidence="3" id="KW-1185">Reference proteome</keyword>
<evidence type="ECO:0000313" key="3">
    <source>
        <dbReference type="Proteomes" id="UP000009222"/>
    </source>
</evidence>
<dbReference type="RefSeq" id="WP_015712253.1">
    <property type="nucleotide sequence ID" value="NC_015577.1"/>
</dbReference>